<gene>
    <name evidence="1" type="ORF">Ppb6_00087</name>
</gene>
<evidence type="ECO:0000313" key="2">
    <source>
        <dbReference type="Proteomes" id="UP000093476"/>
    </source>
</evidence>
<organism evidence="1 2">
    <name type="scientific">Photorhabdus australis subsp. thailandensis</name>
    <dbReference type="NCBI Taxonomy" id="2805096"/>
    <lineage>
        <taxon>Bacteria</taxon>
        <taxon>Pseudomonadati</taxon>
        <taxon>Pseudomonadota</taxon>
        <taxon>Gammaproteobacteria</taxon>
        <taxon>Enterobacterales</taxon>
        <taxon>Morganellaceae</taxon>
        <taxon>Photorhabdus</taxon>
    </lineage>
</organism>
<comment type="caution">
    <text evidence="1">The sequence shown here is derived from an EMBL/GenBank/DDBJ whole genome shotgun (WGS) entry which is preliminary data.</text>
</comment>
<proteinExistence type="predicted"/>
<dbReference type="RefSeq" id="WP_131817554.1">
    <property type="nucleotide sequence ID" value="NZ_CAWMQZ010000005.1"/>
</dbReference>
<reference evidence="1 2" key="1">
    <citation type="submission" date="2015-12" db="EMBL/GenBank/DDBJ databases">
        <title>Genome comparisons provide insights into the role of secondary metabolites in the pathogenic phase of the Photorhabdus life cycle.</title>
        <authorList>
            <person name="Tobias N.J."/>
            <person name="Mishra B."/>
            <person name="Gupta D.K."/>
            <person name="Thines M."/>
            <person name="Stinear T.P."/>
            <person name="Bode H.B."/>
        </authorList>
    </citation>
    <scope>NUCLEOTIDE SEQUENCE [LARGE SCALE GENOMIC DNA]</scope>
    <source>
        <strain evidence="1 2">PB68.1</strain>
    </source>
</reference>
<dbReference type="PATRIC" id="fig|286156.4.peg.118"/>
<keyword evidence="2" id="KW-1185">Reference proteome</keyword>
<dbReference type="Proteomes" id="UP000093476">
    <property type="component" value="Unassembled WGS sequence"/>
</dbReference>
<name>A0A1C0UA14_9GAMM</name>
<dbReference type="EMBL" id="LOMY01000005">
    <property type="protein sequence ID" value="OCQ54723.1"/>
    <property type="molecule type" value="Genomic_DNA"/>
</dbReference>
<protein>
    <submittedName>
        <fullName evidence="1">Uncharacterized protein</fullName>
    </submittedName>
</protein>
<sequence length="143" mass="14681">MPRLNGSTLTLCLNNVGIFVADAVAPEAAVGTGVLAAGTVKVLGNTKEGAKNLAEGLSNTSKPLAAQEFPSIAKAYGFNDMIDNYAGLATKITLKDGAALYQLPGSLNGVSGRFEWIIDSKLGGVSHRMFVTSGTLNGVPSKP</sequence>
<evidence type="ECO:0000313" key="1">
    <source>
        <dbReference type="EMBL" id="OCQ54723.1"/>
    </source>
</evidence>
<accession>A0A1C0UA14</accession>
<dbReference type="AlphaFoldDB" id="A0A1C0UA14"/>
<dbReference type="STRING" id="286156.Ppb6_00087"/>